<dbReference type="AlphaFoldDB" id="A6NWL1"/>
<dbReference type="Pfam" id="PF19552">
    <property type="entry name" value="DUF6075"/>
    <property type="match status" value="1"/>
</dbReference>
<dbReference type="eggNOG" id="ENOG5032SVB">
    <property type="taxonomic scope" value="Bacteria"/>
</dbReference>
<organism evidence="1 2">
    <name type="scientific">Pseudoflavonifractor capillosus ATCC 29799</name>
    <dbReference type="NCBI Taxonomy" id="411467"/>
    <lineage>
        <taxon>Bacteria</taxon>
        <taxon>Bacillati</taxon>
        <taxon>Bacillota</taxon>
        <taxon>Clostridia</taxon>
        <taxon>Eubacteriales</taxon>
        <taxon>Oscillospiraceae</taxon>
        <taxon>Pseudoflavonifractor</taxon>
    </lineage>
</organism>
<keyword evidence="2" id="KW-1185">Reference proteome</keyword>
<evidence type="ECO:0000313" key="1">
    <source>
        <dbReference type="EMBL" id="EDM99548.1"/>
    </source>
</evidence>
<comment type="caution">
    <text evidence="1">The sequence shown here is derived from an EMBL/GenBank/DDBJ whole genome shotgun (WGS) entry which is preliminary data.</text>
</comment>
<evidence type="ECO:0000313" key="2">
    <source>
        <dbReference type="Proteomes" id="UP000003639"/>
    </source>
</evidence>
<dbReference type="STRING" id="411467.BACCAP_02605"/>
<dbReference type="Proteomes" id="UP000003639">
    <property type="component" value="Unassembled WGS sequence"/>
</dbReference>
<gene>
    <name evidence="1" type="ORF">BACCAP_02605</name>
</gene>
<dbReference type="RefSeq" id="WP_006573135.1">
    <property type="nucleotide sequence ID" value="NZ_AAXG02000016.1"/>
</dbReference>
<proteinExistence type="predicted"/>
<sequence length="130" mass="15333">MEDLFYSEQHRNFYRLHVDGGADPYYRALVYLLGMTEETRANFSRCFDGEARMIRPAALGEGWQTGGTARIVRMAFNLWNGWCYESEEDAQEGRMSEAFTPDNLFCCEFAPYFYEAVKLRYPEYTDRPRK</sequence>
<dbReference type="InterPro" id="IPR045721">
    <property type="entry name" value="DUF6075"/>
</dbReference>
<reference evidence="1 2" key="1">
    <citation type="submission" date="2007-04" db="EMBL/GenBank/DDBJ databases">
        <authorList>
            <person name="Fulton L."/>
            <person name="Clifton S."/>
            <person name="Fulton B."/>
            <person name="Xu J."/>
            <person name="Minx P."/>
            <person name="Pepin K.H."/>
            <person name="Johnson M."/>
            <person name="Thiruvilangam P."/>
            <person name="Bhonagiri V."/>
            <person name="Nash W.E."/>
            <person name="Mardis E.R."/>
            <person name="Wilson R.K."/>
        </authorList>
    </citation>
    <scope>NUCLEOTIDE SEQUENCE [LARGE SCALE GENOMIC DNA]</scope>
    <source>
        <strain evidence="1 2">ATCC 29799</strain>
    </source>
</reference>
<dbReference type="OrthoDB" id="9800530at2"/>
<reference evidence="1 2" key="2">
    <citation type="submission" date="2007-06" db="EMBL/GenBank/DDBJ databases">
        <title>Draft genome sequence of Pseudoflavonifractor capillosus ATCC 29799.</title>
        <authorList>
            <person name="Sudarsanam P."/>
            <person name="Ley R."/>
            <person name="Guruge J."/>
            <person name="Turnbaugh P.J."/>
            <person name="Mahowald M."/>
            <person name="Liep D."/>
            <person name="Gordon J."/>
        </authorList>
    </citation>
    <scope>NUCLEOTIDE SEQUENCE [LARGE SCALE GENOMIC DNA]</scope>
    <source>
        <strain evidence="1 2">ATCC 29799</strain>
    </source>
</reference>
<name>A6NWL1_9FIRM</name>
<accession>A6NWL1</accession>
<dbReference type="EMBL" id="AAXG02000016">
    <property type="protein sequence ID" value="EDM99548.1"/>
    <property type="molecule type" value="Genomic_DNA"/>
</dbReference>
<protein>
    <submittedName>
        <fullName evidence="1">Uncharacterized protein</fullName>
    </submittedName>
</protein>